<keyword evidence="4" id="KW-1185">Reference proteome</keyword>
<evidence type="ECO:0000256" key="1">
    <source>
        <dbReference type="SAM" id="MobiDB-lite"/>
    </source>
</evidence>
<accession>A0A9W6X8U3</accession>
<feature type="chain" id="PRO_5040931119" evidence="2">
    <location>
        <begin position="24"/>
        <end position="130"/>
    </location>
</feature>
<reference evidence="3" key="1">
    <citation type="submission" date="2023-04" db="EMBL/GenBank/DDBJ databases">
        <title>Phytophthora lilii NBRC 32176.</title>
        <authorList>
            <person name="Ichikawa N."/>
            <person name="Sato H."/>
            <person name="Tonouchi N."/>
        </authorList>
    </citation>
    <scope>NUCLEOTIDE SEQUENCE</scope>
    <source>
        <strain evidence="3">NBRC 32176</strain>
    </source>
</reference>
<comment type="caution">
    <text evidence="3">The sequence shown here is derived from an EMBL/GenBank/DDBJ whole genome shotgun (WGS) entry which is preliminary data.</text>
</comment>
<organism evidence="3 4">
    <name type="scientific">Phytophthora lilii</name>
    <dbReference type="NCBI Taxonomy" id="2077276"/>
    <lineage>
        <taxon>Eukaryota</taxon>
        <taxon>Sar</taxon>
        <taxon>Stramenopiles</taxon>
        <taxon>Oomycota</taxon>
        <taxon>Peronosporomycetes</taxon>
        <taxon>Peronosporales</taxon>
        <taxon>Peronosporaceae</taxon>
        <taxon>Phytophthora</taxon>
    </lineage>
</organism>
<proteinExistence type="predicted"/>
<evidence type="ECO:0000313" key="4">
    <source>
        <dbReference type="Proteomes" id="UP001165083"/>
    </source>
</evidence>
<dbReference type="Proteomes" id="UP001165083">
    <property type="component" value="Unassembled WGS sequence"/>
</dbReference>
<sequence>MRPRQAAALVVLACIFVARVANAEESVSAHNGGTALVSDDKCSDASDPTWECENRRSALYYYPTFDDTTSNYNGAANNYGSANNYSTTANQCTAHYYRATTNNTATNNYGPANNHGSADNNATARHDRST</sequence>
<protein>
    <submittedName>
        <fullName evidence="3">Unnamed protein product</fullName>
    </submittedName>
</protein>
<dbReference type="EMBL" id="BSXW01001111">
    <property type="protein sequence ID" value="GMF33769.1"/>
    <property type="molecule type" value="Genomic_DNA"/>
</dbReference>
<feature type="compositionally biased region" description="Low complexity" evidence="1">
    <location>
        <begin position="103"/>
        <end position="114"/>
    </location>
</feature>
<gene>
    <name evidence="3" type="ORF">Plil01_001440000</name>
</gene>
<evidence type="ECO:0000256" key="2">
    <source>
        <dbReference type="SAM" id="SignalP"/>
    </source>
</evidence>
<evidence type="ECO:0000313" key="3">
    <source>
        <dbReference type="EMBL" id="GMF33769.1"/>
    </source>
</evidence>
<feature type="signal peptide" evidence="2">
    <location>
        <begin position="1"/>
        <end position="23"/>
    </location>
</feature>
<feature type="region of interest" description="Disordered" evidence="1">
    <location>
        <begin position="103"/>
        <end position="130"/>
    </location>
</feature>
<name>A0A9W6X8U3_9STRA</name>
<dbReference type="AlphaFoldDB" id="A0A9W6X8U3"/>
<dbReference type="OrthoDB" id="129953at2759"/>
<keyword evidence="2" id="KW-0732">Signal</keyword>